<dbReference type="InterPro" id="IPR046960">
    <property type="entry name" value="PPR_At4g14850-like_plant"/>
</dbReference>
<dbReference type="FunFam" id="1.25.40.10:FF:000125">
    <property type="entry name" value="Pentatricopeptide repeat-containing protein"/>
    <property type="match status" value="1"/>
</dbReference>
<dbReference type="GO" id="GO:0048731">
    <property type="term" value="P:system development"/>
    <property type="evidence" value="ECO:0007669"/>
    <property type="project" value="UniProtKB-ARBA"/>
</dbReference>
<evidence type="ECO:0000313" key="4">
    <source>
        <dbReference type="Proteomes" id="UP000316621"/>
    </source>
</evidence>
<dbReference type="PANTHER" id="PTHR47926">
    <property type="entry name" value="PENTATRICOPEPTIDE REPEAT-CONTAINING PROTEIN"/>
    <property type="match status" value="1"/>
</dbReference>
<feature type="repeat" description="PPR" evidence="2">
    <location>
        <begin position="36"/>
        <end position="70"/>
    </location>
</feature>
<accession>A0A4Y7J230</accession>
<dbReference type="Pfam" id="PF13041">
    <property type="entry name" value="PPR_2"/>
    <property type="match status" value="1"/>
</dbReference>
<proteinExistence type="predicted"/>
<dbReference type="AlphaFoldDB" id="A0A4Y7J230"/>
<dbReference type="SUPFAM" id="SSF48452">
    <property type="entry name" value="TPR-like"/>
    <property type="match status" value="1"/>
</dbReference>
<dbReference type="EMBL" id="CM010717">
    <property type="protein sequence ID" value="RZC55204.1"/>
    <property type="molecule type" value="Genomic_DNA"/>
</dbReference>
<dbReference type="InterPro" id="IPR011990">
    <property type="entry name" value="TPR-like_helical_dom_sf"/>
</dbReference>
<feature type="repeat" description="PPR" evidence="2">
    <location>
        <begin position="5"/>
        <end position="35"/>
    </location>
</feature>
<dbReference type="GO" id="GO:0009451">
    <property type="term" value="P:RNA modification"/>
    <property type="evidence" value="ECO:0007669"/>
    <property type="project" value="InterPro"/>
</dbReference>
<dbReference type="Gramene" id="RZC55204">
    <property type="protein sequence ID" value="RZC55204"/>
    <property type="gene ID" value="C5167_014053"/>
</dbReference>
<name>A0A4Y7J230_PAPSO</name>
<protein>
    <recommendedName>
        <fullName evidence="5">Pentacotripeptide-repeat region of PRORP domain-containing protein</fullName>
    </recommendedName>
</protein>
<gene>
    <name evidence="3" type="ORF">C5167_014053</name>
</gene>
<evidence type="ECO:0000256" key="1">
    <source>
        <dbReference type="ARBA" id="ARBA00022737"/>
    </source>
</evidence>
<evidence type="ECO:0000313" key="3">
    <source>
        <dbReference type="EMBL" id="RZC55204.1"/>
    </source>
</evidence>
<dbReference type="OMA" id="ECKSDIC"/>
<evidence type="ECO:0008006" key="5">
    <source>
        <dbReference type="Google" id="ProtNLM"/>
    </source>
</evidence>
<dbReference type="GO" id="GO:0003723">
    <property type="term" value="F:RNA binding"/>
    <property type="evidence" value="ECO:0007669"/>
    <property type="project" value="InterPro"/>
</dbReference>
<reference evidence="3 4" key="1">
    <citation type="journal article" date="2018" name="Science">
        <title>The opium poppy genome and morphinan production.</title>
        <authorList>
            <person name="Guo L."/>
            <person name="Winzer T."/>
            <person name="Yang X."/>
            <person name="Li Y."/>
            <person name="Ning Z."/>
            <person name="He Z."/>
            <person name="Teodor R."/>
            <person name="Lu Y."/>
            <person name="Bowser T.A."/>
            <person name="Graham I.A."/>
            <person name="Ye K."/>
        </authorList>
    </citation>
    <scope>NUCLEOTIDE SEQUENCE [LARGE SCALE GENOMIC DNA]</scope>
    <source>
        <strain evidence="4">cv. HN1</strain>
        <tissue evidence="3">Leaves</tissue>
    </source>
</reference>
<keyword evidence="4" id="KW-1185">Reference proteome</keyword>
<dbReference type="Pfam" id="PF01535">
    <property type="entry name" value="PPR"/>
    <property type="match status" value="1"/>
</dbReference>
<dbReference type="PROSITE" id="PS51375">
    <property type="entry name" value="PPR"/>
    <property type="match status" value="2"/>
</dbReference>
<dbReference type="PANTHER" id="PTHR47926:SF465">
    <property type="entry name" value="PENTATRICOPEPTIDE REPEAT (PPR-LIKE) SUPERFAMILY PROTEIN"/>
    <property type="match status" value="1"/>
</dbReference>
<dbReference type="Gene3D" id="1.25.40.10">
    <property type="entry name" value="Tetratricopeptide repeat domain"/>
    <property type="match status" value="1"/>
</dbReference>
<evidence type="ECO:0000256" key="2">
    <source>
        <dbReference type="PROSITE-ProRule" id="PRU00708"/>
    </source>
</evidence>
<organism evidence="3 4">
    <name type="scientific">Papaver somniferum</name>
    <name type="common">Opium poppy</name>
    <dbReference type="NCBI Taxonomy" id="3469"/>
    <lineage>
        <taxon>Eukaryota</taxon>
        <taxon>Viridiplantae</taxon>
        <taxon>Streptophyta</taxon>
        <taxon>Embryophyta</taxon>
        <taxon>Tracheophyta</taxon>
        <taxon>Spermatophyta</taxon>
        <taxon>Magnoliopsida</taxon>
        <taxon>Ranunculales</taxon>
        <taxon>Papaveraceae</taxon>
        <taxon>Papaveroideae</taxon>
        <taxon>Papaver</taxon>
    </lineage>
</organism>
<dbReference type="InterPro" id="IPR002885">
    <property type="entry name" value="PPR_rpt"/>
</dbReference>
<dbReference type="NCBIfam" id="TIGR00756">
    <property type="entry name" value="PPR"/>
    <property type="match status" value="2"/>
</dbReference>
<sequence length="79" mass="8959">MMEKDVLAWTTMVSGYANSGDLESARELFAQMPEPNPVSWTVLIEAYVRNGQGHEALKLFEEMTLRGFRPDQFVFSSSL</sequence>
<dbReference type="Proteomes" id="UP000316621">
    <property type="component" value="Chromosome 3"/>
</dbReference>
<keyword evidence="1" id="KW-0677">Repeat</keyword>